<feature type="region of interest" description="Disordered" evidence="1">
    <location>
        <begin position="30"/>
        <end position="67"/>
    </location>
</feature>
<feature type="compositionally biased region" description="Polar residues" evidence="1">
    <location>
        <begin position="151"/>
        <end position="160"/>
    </location>
</feature>
<dbReference type="EMBL" id="OAPG01000001">
    <property type="protein sequence ID" value="SNX81649.1"/>
    <property type="molecule type" value="Genomic_DNA"/>
</dbReference>
<feature type="compositionally biased region" description="Low complexity" evidence="1">
    <location>
        <begin position="54"/>
        <end position="66"/>
    </location>
</feature>
<comment type="caution">
    <text evidence="2">The sequence shown here is derived from an EMBL/GenBank/DDBJ whole genome shotgun (WGS) entry which is preliminary data.</text>
</comment>
<dbReference type="Proteomes" id="UP001294444">
    <property type="component" value="Unassembled WGS sequence"/>
</dbReference>
<dbReference type="AlphaFoldDB" id="A0AAJ4XFX3"/>
<evidence type="ECO:0000256" key="1">
    <source>
        <dbReference type="SAM" id="MobiDB-lite"/>
    </source>
</evidence>
<accession>A0AAJ4XFX3</accession>
<evidence type="ECO:0000313" key="2">
    <source>
        <dbReference type="EMBL" id="SNX81649.1"/>
    </source>
</evidence>
<proteinExistence type="predicted"/>
<feature type="compositionally biased region" description="Basic and acidic residues" evidence="1">
    <location>
        <begin position="125"/>
        <end position="141"/>
    </location>
</feature>
<feature type="compositionally biased region" description="Polar residues" evidence="1">
    <location>
        <begin position="30"/>
        <end position="53"/>
    </location>
</feature>
<reference evidence="2" key="1">
    <citation type="submission" date="2023-10" db="EMBL/GenBank/DDBJ databases">
        <authorList>
            <person name="Guldener U."/>
        </authorList>
    </citation>
    <scope>NUCLEOTIDE SEQUENCE</scope>
    <source>
        <strain evidence="2">Mp4</strain>
    </source>
</reference>
<sequence length="160" mass="17710">MYTQTDNHYVVHIGGAQFIPPIMNHFNPTTSHSLSPSSEAWSSNTSSPIQSRFSSSSSSSSSSAASENLDEWDAVQAHFAYARRMVDHTALMWQKERLAIEKSKLDGTYTGNVTSRQNGNARPQSDTDKKKSSTTPKTRDNKTKKKAFGTILTSFSTQSR</sequence>
<gene>
    <name evidence="2" type="ORF">MEPE_00354</name>
</gene>
<name>A0AAJ4XFX3_9BASI</name>
<keyword evidence="3" id="KW-1185">Reference proteome</keyword>
<organism evidence="2 3">
    <name type="scientific">Melanopsichium pennsylvanicum</name>
    <dbReference type="NCBI Taxonomy" id="63383"/>
    <lineage>
        <taxon>Eukaryota</taxon>
        <taxon>Fungi</taxon>
        <taxon>Dikarya</taxon>
        <taxon>Basidiomycota</taxon>
        <taxon>Ustilaginomycotina</taxon>
        <taxon>Ustilaginomycetes</taxon>
        <taxon>Ustilaginales</taxon>
        <taxon>Ustilaginaceae</taxon>
        <taxon>Melanopsichium</taxon>
    </lineage>
</organism>
<evidence type="ECO:0000313" key="3">
    <source>
        <dbReference type="Proteomes" id="UP001294444"/>
    </source>
</evidence>
<feature type="region of interest" description="Disordered" evidence="1">
    <location>
        <begin position="104"/>
        <end position="160"/>
    </location>
</feature>
<protein>
    <submittedName>
        <fullName evidence="2">Uncharacterized protein</fullName>
    </submittedName>
</protein>
<feature type="compositionally biased region" description="Polar residues" evidence="1">
    <location>
        <begin position="109"/>
        <end position="124"/>
    </location>
</feature>